<dbReference type="RefSeq" id="WP_190284473.1">
    <property type="nucleotide sequence ID" value="NZ_AP024404.1"/>
</dbReference>
<reference evidence="1 2" key="1">
    <citation type="submission" date="2021-07" db="EMBL/GenBank/DDBJ databases">
        <title>Draft genome sequence of carbapenem-resistant Aeromonas spp. in Japan.</title>
        <authorList>
            <person name="Maehana S."/>
            <person name="Suzuki M."/>
            <person name="Kitasato H."/>
        </authorList>
    </citation>
    <scope>NUCLEOTIDE SEQUENCE [LARGE SCALE GENOMIC DNA]</scope>
    <source>
        <strain evidence="1 2">KAM382</strain>
    </source>
</reference>
<organism evidence="1 2">
    <name type="scientific">Aeromonas caviae</name>
    <name type="common">Aeromonas punctata</name>
    <dbReference type="NCBI Taxonomy" id="648"/>
    <lineage>
        <taxon>Bacteria</taxon>
        <taxon>Pseudomonadati</taxon>
        <taxon>Pseudomonadota</taxon>
        <taxon>Gammaproteobacteria</taxon>
        <taxon>Aeromonadales</taxon>
        <taxon>Aeromonadaceae</taxon>
        <taxon>Aeromonas</taxon>
    </lineage>
</organism>
<evidence type="ECO:0000313" key="2">
    <source>
        <dbReference type="Proteomes" id="UP000737420"/>
    </source>
</evidence>
<accession>A0ABD0B877</accession>
<gene>
    <name evidence="1" type="ORF">KAM382_23940</name>
</gene>
<proteinExistence type="predicted"/>
<protein>
    <recommendedName>
        <fullName evidence="3">Phage tail protein</fullName>
    </recommendedName>
</protein>
<name>A0ABD0B877_AERCA</name>
<dbReference type="Proteomes" id="UP000737420">
    <property type="component" value="Unassembled WGS sequence"/>
</dbReference>
<sequence>MDMKFSALIAMGMNQSNGAVIEVTAADETVRQVVIEDIRGEGDREFIDVLGDGLPKTGLVRVEVELQDWPSEYDAPNYKLISATSVLFSCCDTNKARRFQTKIEDWPLTDPAFSSAS</sequence>
<dbReference type="EMBL" id="BPOP01000022">
    <property type="protein sequence ID" value="GJB92333.1"/>
    <property type="molecule type" value="Genomic_DNA"/>
</dbReference>
<evidence type="ECO:0008006" key="3">
    <source>
        <dbReference type="Google" id="ProtNLM"/>
    </source>
</evidence>
<dbReference type="AlphaFoldDB" id="A0ABD0B877"/>
<evidence type="ECO:0000313" key="1">
    <source>
        <dbReference type="EMBL" id="GJB92333.1"/>
    </source>
</evidence>
<comment type="caution">
    <text evidence="1">The sequence shown here is derived from an EMBL/GenBank/DDBJ whole genome shotgun (WGS) entry which is preliminary data.</text>
</comment>